<evidence type="ECO:0000313" key="1">
    <source>
        <dbReference type="EMBL" id="MBZ5715722.1"/>
    </source>
</evidence>
<name>A0ABS7U590_9BACT</name>
<comment type="caution">
    <text evidence="1">The sequence shown here is derived from an EMBL/GenBank/DDBJ whole genome shotgun (WGS) entry which is preliminary data.</text>
</comment>
<reference evidence="1" key="1">
    <citation type="submission" date="2021-08" db="EMBL/GenBank/DDBJ databases">
        <authorList>
            <person name="Stevens D.C."/>
        </authorList>
    </citation>
    <scope>NUCLEOTIDE SEQUENCE</scope>
    <source>
        <strain evidence="1">DSM 53165</strain>
    </source>
</reference>
<accession>A0ABS7U590</accession>
<protein>
    <submittedName>
        <fullName evidence="1">Uncharacterized protein</fullName>
    </submittedName>
</protein>
<dbReference type="EMBL" id="JAIRAU010000057">
    <property type="protein sequence ID" value="MBZ5715722.1"/>
    <property type="molecule type" value="Genomic_DNA"/>
</dbReference>
<gene>
    <name evidence="1" type="ORF">K7C98_41385</name>
</gene>
<proteinExistence type="predicted"/>
<dbReference type="Proteomes" id="UP001139031">
    <property type="component" value="Unassembled WGS sequence"/>
</dbReference>
<sequence length="152" mass="16122">MPRPPRAHAAPGQRAEIEVLLAPWLPDPVDRAFVARCIVDEGPAHHRGASYALLRLLGLALAATGGPPAEPGESAPIVLRLPPHLRRGHADEEYPLGIPLAALERLAPRGSAAFKHLLECLSDGPPHHALANAAMVCLLDALLRRLDGRGDA</sequence>
<keyword evidence="2" id="KW-1185">Reference proteome</keyword>
<dbReference type="RefSeq" id="WP_224197455.1">
    <property type="nucleotide sequence ID" value="NZ_JAIRAU010000057.1"/>
</dbReference>
<organism evidence="1 2">
    <name type="scientific">Nannocystis pusilla</name>
    <dbReference type="NCBI Taxonomy" id="889268"/>
    <lineage>
        <taxon>Bacteria</taxon>
        <taxon>Pseudomonadati</taxon>
        <taxon>Myxococcota</taxon>
        <taxon>Polyangia</taxon>
        <taxon>Nannocystales</taxon>
        <taxon>Nannocystaceae</taxon>
        <taxon>Nannocystis</taxon>
    </lineage>
</organism>
<evidence type="ECO:0000313" key="2">
    <source>
        <dbReference type="Proteomes" id="UP001139031"/>
    </source>
</evidence>